<keyword evidence="10" id="KW-1185">Reference proteome</keyword>
<dbReference type="Gene3D" id="3.40.50.10330">
    <property type="entry name" value="Probable inorganic polyphosphate/atp-NAD kinase, domain 1"/>
    <property type="match status" value="1"/>
</dbReference>
<proteinExistence type="inferred from homology"/>
<dbReference type="GO" id="GO:0006741">
    <property type="term" value="P:NADP+ biosynthetic process"/>
    <property type="evidence" value="ECO:0007669"/>
    <property type="project" value="UniProtKB-UniRule"/>
</dbReference>
<accession>A0AAW4WW07</accession>
<feature type="binding site" evidence="8">
    <location>
        <position position="153"/>
    </location>
    <ligand>
        <name>NAD(+)</name>
        <dbReference type="ChEBI" id="CHEBI:57540"/>
    </ligand>
</feature>
<dbReference type="Pfam" id="PF20143">
    <property type="entry name" value="NAD_kinase_C"/>
    <property type="match status" value="1"/>
</dbReference>
<dbReference type="GO" id="GO:0005737">
    <property type="term" value="C:cytoplasm"/>
    <property type="evidence" value="ECO:0007669"/>
    <property type="project" value="UniProtKB-SubCell"/>
</dbReference>
<evidence type="ECO:0000256" key="6">
    <source>
        <dbReference type="ARBA" id="ARBA00023027"/>
    </source>
</evidence>
<keyword evidence="2 8" id="KW-0547">Nucleotide-binding</keyword>
<feature type="binding site" evidence="8">
    <location>
        <position position="170"/>
    </location>
    <ligand>
        <name>NAD(+)</name>
        <dbReference type="ChEBI" id="CHEBI:57540"/>
    </ligand>
</feature>
<dbReference type="SUPFAM" id="SSF111331">
    <property type="entry name" value="NAD kinase/diacylglycerol kinase-like"/>
    <property type="match status" value="1"/>
</dbReference>
<dbReference type="InterPro" id="IPR017438">
    <property type="entry name" value="ATP-NAD_kinase_N"/>
</dbReference>
<keyword evidence="1 8" id="KW-0808">Transferase</keyword>
<dbReference type="GO" id="GO:0046872">
    <property type="term" value="F:metal ion binding"/>
    <property type="evidence" value="ECO:0007669"/>
    <property type="project" value="UniProtKB-UniRule"/>
</dbReference>
<comment type="function">
    <text evidence="8">Involved in the regulation of the intracellular balance of NAD and NADP, and is a key enzyme in the biosynthesis of NADP. Catalyzes specifically the phosphorylation on 2'-hydroxyl of the adenosine moiety of NAD to yield NADP.</text>
</comment>
<dbReference type="PANTHER" id="PTHR20275:SF0">
    <property type="entry name" value="NAD KINASE"/>
    <property type="match status" value="1"/>
</dbReference>
<reference evidence="9 10" key="1">
    <citation type="submission" date="2021-10" db="EMBL/GenBank/DDBJ databases">
        <authorList>
            <person name="Grouzdev D.S."/>
            <person name="Pantiukh K.S."/>
            <person name="Krutkina M.S."/>
        </authorList>
    </citation>
    <scope>NUCLEOTIDE SEQUENCE [LARGE SCALE GENOMIC DNA]</scope>
    <source>
        <strain evidence="9 10">Z-7514</strain>
    </source>
</reference>
<feature type="binding site" evidence="8">
    <location>
        <position position="172"/>
    </location>
    <ligand>
        <name>NAD(+)</name>
        <dbReference type="ChEBI" id="CHEBI:57540"/>
    </ligand>
</feature>
<gene>
    <name evidence="8" type="primary">nadK</name>
    <name evidence="9" type="ORF">LJ207_00365</name>
</gene>
<keyword evidence="5 8" id="KW-0521">NADP</keyword>
<evidence type="ECO:0000256" key="5">
    <source>
        <dbReference type="ARBA" id="ARBA00022857"/>
    </source>
</evidence>
<feature type="binding site" evidence="8">
    <location>
        <begin position="142"/>
        <end position="143"/>
    </location>
    <ligand>
        <name>NAD(+)</name>
        <dbReference type="ChEBI" id="CHEBI:57540"/>
    </ligand>
</feature>
<dbReference type="EC" id="2.7.1.23" evidence="8"/>
<evidence type="ECO:0000313" key="9">
    <source>
        <dbReference type="EMBL" id="MCC3143778.1"/>
    </source>
</evidence>
<sequence length="284" mass="31923">MDKAALILNQDKKEAFAIAKRAIKWFEKRDKDYLIEESSALQLDREAKEADYDKILREADYVIIIGGDGTFLHSSHNFIGSEIPLLGINVGHLGFLTDVETDEVEKVLEMISNGNYQVEKRMMIKSKLIRAGKTISSHYALNDYVINRSPDSHMLQIKLYINNELVNKYRGDGLIISTPTGSTAYSLSAGGPIINPRQVRAILITPICPHNLHLRPMVISDLEEIRIRIDSDGKTIKGSADGRFNDEIVPGDEIFISAADQDLCILKLPDRTFYTTIKEKMDLA</sequence>
<comment type="caution">
    <text evidence="8">Lacks conserved residue(s) required for the propagation of feature annotation.</text>
</comment>
<evidence type="ECO:0000256" key="4">
    <source>
        <dbReference type="ARBA" id="ARBA00022840"/>
    </source>
</evidence>
<dbReference type="Pfam" id="PF01513">
    <property type="entry name" value="NAD_kinase"/>
    <property type="match status" value="1"/>
</dbReference>
<dbReference type="Gene3D" id="2.60.200.30">
    <property type="entry name" value="Probable inorganic polyphosphate/atp-NAD kinase, domain 2"/>
    <property type="match status" value="1"/>
</dbReference>
<dbReference type="GO" id="GO:0019674">
    <property type="term" value="P:NAD+ metabolic process"/>
    <property type="evidence" value="ECO:0007669"/>
    <property type="project" value="InterPro"/>
</dbReference>
<dbReference type="RefSeq" id="WP_229342978.1">
    <property type="nucleotide sequence ID" value="NZ_JAJFAT010000001.1"/>
</dbReference>
<dbReference type="GO" id="GO:0005524">
    <property type="term" value="F:ATP binding"/>
    <property type="evidence" value="ECO:0007669"/>
    <property type="project" value="UniProtKB-KW"/>
</dbReference>
<evidence type="ECO:0000256" key="7">
    <source>
        <dbReference type="ARBA" id="ARBA00047925"/>
    </source>
</evidence>
<feature type="binding site" evidence="8">
    <location>
        <begin position="68"/>
        <end position="69"/>
    </location>
    <ligand>
        <name>NAD(+)</name>
        <dbReference type="ChEBI" id="CHEBI:57540"/>
    </ligand>
</feature>
<dbReference type="EMBL" id="JAJFAT010000001">
    <property type="protein sequence ID" value="MCC3143778.1"/>
    <property type="molecule type" value="Genomic_DNA"/>
</dbReference>
<protein>
    <recommendedName>
        <fullName evidence="8">NAD kinase</fullName>
        <ecNumber evidence="8">2.7.1.23</ecNumber>
    </recommendedName>
    <alternativeName>
        <fullName evidence="8">ATP-dependent NAD kinase</fullName>
    </alternativeName>
</protein>
<name>A0AAW4WW07_9FIRM</name>
<feature type="binding site" evidence="8">
    <location>
        <begin position="183"/>
        <end position="188"/>
    </location>
    <ligand>
        <name>NAD(+)</name>
        <dbReference type="ChEBI" id="CHEBI:57540"/>
    </ligand>
</feature>
<dbReference type="InterPro" id="IPR016064">
    <property type="entry name" value="NAD/diacylglycerol_kinase_sf"/>
</dbReference>
<dbReference type="AlphaFoldDB" id="A0AAW4WW07"/>
<dbReference type="InterPro" id="IPR017437">
    <property type="entry name" value="ATP-NAD_kinase_PpnK-typ_C"/>
</dbReference>
<feature type="binding site" evidence="8">
    <location>
        <position position="73"/>
    </location>
    <ligand>
        <name>NAD(+)</name>
        <dbReference type="ChEBI" id="CHEBI:57540"/>
    </ligand>
</feature>
<evidence type="ECO:0000256" key="2">
    <source>
        <dbReference type="ARBA" id="ARBA00022741"/>
    </source>
</evidence>
<dbReference type="InterPro" id="IPR002504">
    <property type="entry name" value="NADK"/>
</dbReference>
<comment type="similarity">
    <text evidence="8">Belongs to the NAD kinase family.</text>
</comment>
<comment type="cofactor">
    <cofactor evidence="8">
        <name>a divalent metal cation</name>
        <dbReference type="ChEBI" id="CHEBI:60240"/>
    </cofactor>
</comment>
<keyword evidence="8" id="KW-0963">Cytoplasm</keyword>
<evidence type="ECO:0000256" key="8">
    <source>
        <dbReference type="HAMAP-Rule" id="MF_00361"/>
    </source>
</evidence>
<keyword evidence="3 8" id="KW-0418">Kinase</keyword>
<dbReference type="FunFam" id="2.60.200.30:FF:000009">
    <property type="entry name" value="Poly(P)/ATP NAD kinase"/>
    <property type="match status" value="1"/>
</dbReference>
<evidence type="ECO:0000313" key="10">
    <source>
        <dbReference type="Proteomes" id="UP001199296"/>
    </source>
</evidence>
<comment type="caution">
    <text evidence="9">The sequence shown here is derived from an EMBL/GenBank/DDBJ whole genome shotgun (WGS) entry which is preliminary data.</text>
</comment>
<evidence type="ECO:0000256" key="3">
    <source>
        <dbReference type="ARBA" id="ARBA00022777"/>
    </source>
</evidence>
<comment type="subcellular location">
    <subcellularLocation>
        <location evidence="8">Cytoplasm</location>
    </subcellularLocation>
</comment>
<keyword evidence="4 8" id="KW-0067">ATP-binding</keyword>
<organism evidence="9 10">
    <name type="scientific">Halanaerobium polyolivorans</name>
    <dbReference type="NCBI Taxonomy" id="2886943"/>
    <lineage>
        <taxon>Bacteria</taxon>
        <taxon>Bacillati</taxon>
        <taxon>Bacillota</taxon>
        <taxon>Clostridia</taxon>
        <taxon>Halanaerobiales</taxon>
        <taxon>Halanaerobiaceae</taxon>
        <taxon>Halanaerobium</taxon>
    </lineage>
</organism>
<comment type="catalytic activity">
    <reaction evidence="7 8">
        <text>NAD(+) + ATP = ADP + NADP(+) + H(+)</text>
        <dbReference type="Rhea" id="RHEA:18629"/>
        <dbReference type="ChEBI" id="CHEBI:15378"/>
        <dbReference type="ChEBI" id="CHEBI:30616"/>
        <dbReference type="ChEBI" id="CHEBI:57540"/>
        <dbReference type="ChEBI" id="CHEBI:58349"/>
        <dbReference type="ChEBI" id="CHEBI:456216"/>
        <dbReference type="EC" id="2.7.1.23"/>
    </reaction>
</comment>
<dbReference type="HAMAP" id="MF_00361">
    <property type="entry name" value="NAD_kinase"/>
    <property type="match status" value="1"/>
</dbReference>
<feature type="active site" description="Proton acceptor" evidence="8">
    <location>
        <position position="68"/>
    </location>
</feature>
<evidence type="ECO:0000256" key="1">
    <source>
        <dbReference type="ARBA" id="ARBA00022679"/>
    </source>
</evidence>
<dbReference type="GO" id="GO:0003951">
    <property type="term" value="F:NAD+ kinase activity"/>
    <property type="evidence" value="ECO:0007669"/>
    <property type="project" value="UniProtKB-UniRule"/>
</dbReference>
<dbReference type="GO" id="GO:0051287">
    <property type="term" value="F:NAD binding"/>
    <property type="evidence" value="ECO:0007669"/>
    <property type="project" value="UniProtKB-ARBA"/>
</dbReference>
<dbReference type="PANTHER" id="PTHR20275">
    <property type="entry name" value="NAD KINASE"/>
    <property type="match status" value="1"/>
</dbReference>
<dbReference type="Proteomes" id="UP001199296">
    <property type="component" value="Unassembled WGS sequence"/>
</dbReference>
<keyword evidence="6 8" id="KW-0520">NAD</keyword>